<name>A0A0K1EB91_CHOCO</name>
<dbReference type="STRING" id="52.CMC5_019910"/>
<gene>
    <name evidence="2" type="ORF">CMC5_019910</name>
</gene>
<dbReference type="Proteomes" id="UP000067626">
    <property type="component" value="Chromosome"/>
</dbReference>
<dbReference type="SUPFAM" id="SSF52980">
    <property type="entry name" value="Restriction endonuclease-like"/>
    <property type="match status" value="1"/>
</dbReference>
<dbReference type="CDD" id="cd06260">
    <property type="entry name" value="DUF820-like"/>
    <property type="match status" value="1"/>
</dbReference>
<accession>A0A0K1EB91</accession>
<dbReference type="AlphaFoldDB" id="A0A0K1EB91"/>
<keyword evidence="3" id="KW-1185">Reference proteome</keyword>
<sequence>MAQLLALPEEQRHEIIDGQLIPKEAASGGHGGIQLNLGATLVGPFGRRPPGGPPERPGGWWFATEVLIELGPGQVYRPDLAGWRRERLTSLPTTVPIATRPDWLCEIISPSNAATDTVKKMWGHHRAQVPYYWLLDPRDETLQVYRWIEDGYTLVLSASRGERVHAAPFEAIELPIDLLFGADEHEPGSRPLVDEARRADCARARRGRRRRTRCHRGASGR</sequence>
<feature type="domain" description="Putative restriction endonuclease" evidence="1">
    <location>
        <begin position="3"/>
        <end position="175"/>
    </location>
</feature>
<dbReference type="InterPro" id="IPR011335">
    <property type="entry name" value="Restrct_endonuc-II-like"/>
</dbReference>
<evidence type="ECO:0000259" key="1">
    <source>
        <dbReference type="Pfam" id="PF05685"/>
    </source>
</evidence>
<dbReference type="Gene3D" id="3.90.1570.10">
    <property type="entry name" value="tt1808, chain A"/>
    <property type="match status" value="1"/>
</dbReference>
<reference evidence="2 3" key="1">
    <citation type="submission" date="2015-07" db="EMBL/GenBank/DDBJ databases">
        <title>Genome analysis of myxobacterium Chondromyces crocatus Cm c5 reveals a high potential for natural compound synthesis and the genetic basis for the loss of fruiting body formation.</title>
        <authorList>
            <person name="Zaburannyi N."/>
            <person name="Bunk B."/>
            <person name="Maier J."/>
            <person name="Overmann J."/>
            <person name="Mueller R."/>
        </authorList>
    </citation>
    <scope>NUCLEOTIDE SEQUENCE [LARGE SCALE GENOMIC DNA]</scope>
    <source>
        <strain evidence="2 3">Cm c5</strain>
    </source>
</reference>
<evidence type="ECO:0000313" key="2">
    <source>
        <dbReference type="EMBL" id="AKT37848.1"/>
    </source>
</evidence>
<proteinExistence type="predicted"/>
<dbReference type="EMBL" id="CP012159">
    <property type="protein sequence ID" value="AKT37848.1"/>
    <property type="molecule type" value="Genomic_DNA"/>
</dbReference>
<dbReference type="PANTHER" id="PTHR34107:SF4">
    <property type="entry name" value="SLL1222 PROTEIN"/>
    <property type="match status" value="1"/>
</dbReference>
<dbReference type="InterPro" id="IPR008538">
    <property type="entry name" value="Uma2"/>
</dbReference>
<organism evidence="2 3">
    <name type="scientific">Chondromyces crocatus</name>
    <dbReference type="NCBI Taxonomy" id="52"/>
    <lineage>
        <taxon>Bacteria</taxon>
        <taxon>Pseudomonadati</taxon>
        <taxon>Myxococcota</taxon>
        <taxon>Polyangia</taxon>
        <taxon>Polyangiales</taxon>
        <taxon>Polyangiaceae</taxon>
        <taxon>Chondromyces</taxon>
    </lineage>
</organism>
<dbReference type="PANTHER" id="PTHR34107">
    <property type="entry name" value="SLL0198 PROTEIN-RELATED"/>
    <property type="match status" value="1"/>
</dbReference>
<evidence type="ECO:0000313" key="3">
    <source>
        <dbReference type="Proteomes" id="UP000067626"/>
    </source>
</evidence>
<protein>
    <recommendedName>
        <fullName evidence="1">Putative restriction endonuclease domain-containing protein</fullName>
    </recommendedName>
</protein>
<dbReference type="Pfam" id="PF05685">
    <property type="entry name" value="Uma2"/>
    <property type="match status" value="1"/>
</dbReference>
<dbReference type="InterPro" id="IPR012296">
    <property type="entry name" value="Nuclease_put_TT1808"/>
</dbReference>
<dbReference type="PATRIC" id="fig|52.7.peg.2144"/>
<dbReference type="KEGG" id="ccro:CMC5_019910"/>